<feature type="region of interest" description="Disordered" evidence="1">
    <location>
        <begin position="151"/>
        <end position="190"/>
    </location>
</feature>
<accession>M7AI26</accession>
<dbReference type="Proteomes" id="UP000031443">
    <property type="component" value="Unassembled WGS sequence"/>
</dbReference>
<reference evidence="4" key="1">
    <citation type="journal article" date="2013" name="Nat. Genet.">
        <title>The draft genomes of soft-shell turtle and green sea turtle yield insights into the development and evolution of the turtle-specific body plan.</title>
        <authorList>
            <person name="Wang Z."/>
            <person name="Pascual-Anaya J."/>
            <person name="Zadissa A."/>
            <person name="Li W."/>
            <person name="Niimura Y."/>
            <person name="Huang Z."/>
            <person name="Li C."/>
            <person name="White S."/>
            <person name="Xiong Z."/>
            <person name="Fang D."/>
            <person name="Wang B."/>
            <person name="Ming Y."/>
            <person name="Chen Y."/>
            <person name="Zheng Y."/>
            <person name="Kuraku S."/>
            <person name="Pignatelli M."/>
            <person name="Herrero J."/>
            <person name="Beal K."/>
            <person name="Nozawa M."/>
            <person name="Li Q."/>
            <person name="Wang J."/>
            <person name="Zhang H."/>
            <person name="Yu L."/>
            <person name="Shigenobu S."/>
            <person name="Wang J."/>
            <person name="Liu J."/>
            <person name="Flicek P."/>
            <person name="Searle S."/>
            <person name="Wang J."/>
            <person name="Kuratani S."/>
            <person name="Yin Y."/>
            <person name="Aken B."/>
            <person name="Zhang G."/>
            <person name="Irie N."/>
        </authorList>
    </citation>
    <scope>NUCLEOTIDE SEQUENCE [LARGE SCALE GENOMIC DNA]</scope>
</reference>
<feature type="region of interest" description="Disordered" evidence="1">
    <location>
        <begin position="237"/>
        <end position="273"/>
    </location>
</feature>
<feature type="signal peptide" evidence="2">
    <location>
        <begin position="1"/>
        <end position="25"/>
    </location>
</feature>
<name>M7AI26_CHEMY</name>
<organism evidence="3 4">
    <name type="scientific">Chelonia mydas</name>
    <name type="common">Green sea-turtle</name>
    <name type="synonym">Chelonia agassizi</name>
    <dbReference type="NCBI Taxonomy" id="8469"/>
    <lineage>
        <taxon>Eukaryota</taxon>
        <taxon>Metazoa</taxon>
        <taxon>Chordata</taxon>
        <taxon>Craniata</taxon>
        <taxon>Vertebrata</taxon>
        <taxon>Euteleostomi</taxon>
        <taxon>Archelosauria</taxon>
        <taxon>Testudinata</taxon>
        <taxon>Testudines</taxon>
        <taxon>Cryptodira</taxon>
        <taxon>Durocryptodira</taxon>
        <taxon>Americhelydia</taxon>
        <taxon>Chelonioidea</taxon>
        <taxon>Cheloniidae</taxon>
        <taxon>Chelonia</taxon>
    </lineage>
</organism>
<dbReference type="Pfam" id="PF15380">
    <property type="entry name" value="DUF4607"/>
    <property type="match status" value="1"/>
</dbReference>
<keyword evidence="4" id="KW-1185">Reference proteome</keyword>
<evidence type="ECO:0000256" key="2">
    <source>
        <dbReference type="SAM" id="SignalP"/>
    </source>
</evidence>
<evidence type="ECO:0000313" key="4">
    <source>
        <dbReference type="Proteomes" id="UP000031443"/>
    </source>
</evidence>
<dbReference type="AlphaFoldDB" id="M7AI26"/>
<proteinExistence type="predicted"/>
<keyword evidence="2" id="KW-0732">Signal</keyword>
<feature type="region of interest" description="Disordered" evidence="1">
    <location>
        <begin position="29"/>
        <end position="107"/>
    </location>
</feature>
<gene>
    <name evidence="3" type="ORF">UY3_18917</name>
</gene>
<feature type="compositionally biased region" description="Basic and acidic residues" evidence="1">
    <location>
        <begin position="170"/>
        <end position="181"/>
    </location>
</feature>
<sequence length="273" mass="30323">MPVLASLVISLNSAALLSELDVILSGDPTSTAEAPVDTSVAHVPAESGPSQEKEILDEDVKREVDPEAEDDSEVRDAHSQELFSTPEEASQSQLSELGEAQTGQETPVCFRRGQKQVVQTNIPIHHEYKVPKLPPPSLASSEEDLAEAIIHPPTPSVRNQETPLTQTIGTEEKKKEPKEPELLWTNTEMDKDTELDELDKLWDSGSRLLSETEHTHSDFGRPTSSIKSNETLFSFERETDWSAPIGLQQRTAASGSRDRPNLRTRQIYDIHDR</sequence>
<feature type="compositionally biased region" description="Polar residues" evidence="1">
    <location>
        <begin position="156"/>
        <end position="169"/>
    </location>
</feature>
<evidence type="ECO:0000313" key="3">
    <source>
        <dbReference type="EMBL" id="EMP23974.1"/>
    </source>
</evidence>
<evidence type="ECO:0000256" key="1">
    <source>
        <dbReference type="SAM" id="MobiDB-lite"/>
    </source>
</evidence>
<feature type="compositionally biased region" description="Basic and acidic residues" evidence="1">
    <location>
        <begin position="256"/>
        <end position="273"/>
    </location>
</feature>
<feature type="chain" id="PRO_5004079477" evidence="2">
    <location>
        <begin position="26"/>
        <end position="273"/>
    </location>
</feature>
<protein>
    <submittedName>
        <fullName evidence="3">Uncharacterized protein</fullName>
    </submittedName>
</protein>
<dbReference type="InterPro" id="IPR029288">
    <property type="entry name" value="DUF4607"/>
</dbReference>
<feature type="compositionally biased region" description="Basic and acidic residues" evidence="1">
    <location>
        <begin position="51"/>
        <end position="65"/>
    </location>
</feature>
<dbReference type="EMBL" id="KB604211">
    <property type="protein sequence ID" value="EMP23974.1"/>
    <property type="molecule type" value="Genomic_DNA"/>
</dbReference>
<feature type="compositionally biased region" description="Polar residues" evidence="1">
    <location>
        <begin position="81"/>
        <end position="105"/>
    </location>
</feature>